<dbReference type="Gene3D" id="3.10.110.20">
    <property type="entry name" value="RWD domain-like"/>
    <property type="match status" value="1"/>
</dbReference>
<dbReference type="InterPro" id="IPR026850">
    <property type="entry name" value="FANCL_C"/>
</dbReference>
<keyword evidence="5" id="KW-1185">Reference proteome</keyword>
<proteinExistence type="predicted"/>
<dbReference type="Pfam" id="PF18890">
    <property type="entry name" value="FANCL_d2"/>
    <property type="match status" value="1"/>
</dbReference>
<dbReference type="SMR" id="A2EV24"/>
<reference evidence="4" key="2">
    <citation type="journal article" date="2007" name="Science">
        <title>Draft genome sequence of the sexually transmitted pathogen Trichomonas vaginalis.</title>
        <authorList>
            <person name="Carlton J.M."/>
            <person name="Hirt R.P."/>
            <person name="Silva J.C."/>
            <person name="Delcher A.L."/>
            <person name="Schatz M."/>
            <person name="Zhao Q."/>
            <person name="Wortman J.R."/>
            <person name="Bidwell S.L."/>
            <person name="Alsmark U.C.M."/>
            <person name="Besteiro S."/>
            <person name="Sicheritz-Ponten T."/>
            <person name="Noel C.J."/>
            <person name="Dacks J.B."/>
            <person name="Foster P.G."/>
            <person name="Simillion C."/>
            <person name="Van de Peer Y."/>
            <person name="Miranda-Saavedra D."/>
            <person name="Barton G.J."/>
            <person name="Westrop G.D."/>
            <person name="Mueller S."/>
            <person name="Dessi D."/>
            <person name="Fiori P.L."/>
            <person name="Ren Q."/>
            <person name="Paulsen I."/>
            <person name="Zhang H."/>
            <person name="Bastida-Corcuera F.D."/>
            <person name="Simoes-Barbosa A."/>
            <person name="Brown M.T."/>
            <person name="Hayes R.D."/>
            <person name="Mukherjee M."/>
            <person name="Okumura C.Y."/>
            <person name="Schneider R."/>
            <person name="Smith A.J."/>
            <person name="Vanacova S."/>
            <person name="Villalvazo M."/>
            <person name="Haas B.J."/>
            <person name="Pertea M."/>
            <person name="Feldblyum T.V."/>
            <person name="Utterback T.R."/>
            <person name="Shu C.L."/>
            <person name="Osoegawa K."/>
            <person name="de Jong P.J."/>
            <person name="Hrdy I."/>
            <person name="Horvathova L."/>
            <person name="Zubacova Z."/>
            <person name="Dolezal P."/>
            <person name="Malik S.B."/>
            <person name="Logsdon J.M. Jr."/>
            <person name="Henze K."/>
            <person name="Gupta A."/>
            <person name="Wang C.C."/>
            <person name="Dunne R.L."/>
            <person name="Upcroft J.A."/>
            <person name="Upcroft P."/>
            <person name="White O."/>
            <person name="Salzberg S.L."/>
            <person name="Tang P."/>
            <person name="Chiu C.-H."/>
            <person name="Lee Y.-S."/>
            <person name="Embley T.M."/>
            <person name="Coombs G.H."/>
            <person name="Mottram J.C."/>
            <person name="Tachezy J."/>
            <person name="Fraser-Liggett C.M."/>
            <person name="Johnson P.J."/>
        </authorList>
    </citation>
    <scope>NUCLEOTIDE SEQUENCE [LARGE SCALE GENOMIC DNA]</scope>
    <source>
        <strain evidence="4">G3</strain>
    </source>
</reference>
<dbReference type="CDD" id="cd23831">
    <property type="entry name" value="DRWD-N_FANCL"/>
    <property type="match status" value="1"/>
</dbReference>
<dbReference type="PANTHER" id="PTHR13206">
    <property type="entry name" value="UBIQUITIN LIGASE PROTEIN PHF9 FANCONI ANEMIA GROUP L PROTEIN"/>
    <property type="match status" value="1"/>
</dbReference>
<feature type="domain" description="FANCL UBC-like" evidence="2">
    <location>
        <begin position="74"/>
        <end position="163"/>
    </location>
</feature>
<dbReference type="STRING" id="5722.A2EV24"/>
<dbReference type="EMBL" id="DS113503">
    <property type="protein sequence ID" value="EAY03474.1"/>
    <property type="molecule type" value="Genomic_DNA"/>
</dbReference>
<sequence>MAFDTEDYICCISKDPPYFEAESKLCNLLSRKESFIKAELERSESVELFCQRLSELVFKLRPEIKLNTNQLSTPYFKKVIQEIRSIGWDKITKIDTTLSYFEIVIYDSKRRKIEIRFDLPTNFPYSTPTVNSNLPVSINFDWDPQSSKISSIVDLYQESLSSFDTLWSQLEDLDKNTFVIDPHVPTLNCCMRMIYLSPQLWIQIEVKPLRAQYRPIIKFKGSDQAKREMQHQFDENVNKWDVSKTIRENLEAILNLKFPKRADEECETEIECPICFCERFGGELPEIVCENPKCAKHYHRSCLVDWLRENRKMEQSFHCIYGTCPNCGAKIQVDDS</sequence>
<dbReference type="InterPro" id="IPR016135">
    <property type="entry name" value="UBQ-conjugating_enzyme/RWD"/>
</dbReference>
<evidence type="ECO:0000313" key="5">
    <source>
        <dbReference type="Proteomes" id="UP000001542"/>
    </source>
</evidence>
<dbReference type="SUPFAM" id="SSF57850">
    <property type="entry name" value="RING/U-box"/>
    <property type="match status" value="1"/>
</dbReference>
<dbReference type="Proteomes" id="UP000001542">
    <property type="component" value="Unassembled WGS sequence"/>
</dbReference>
<dbReference type="Pfam" id="PF11793">
    <property type="entry name" value="FANCL_C"/>
    <property type="match status" value="1"/>
</dbReference>
<dbReference type="KEGG" id="tva:4761319"/>
<evidence type="ECO:0000313" key="4">
    <source>
        <dbReference type="EMBL" id="EAY03474.1"/>
    </source>
</evidence>
<evidence type="ECO:0000259" key="2">
    <source>
        <dbReference type="Pfam" id="PF18890"/>
    </source>
</evidence>
<reference evidence="4" key="1">
    <citation type="submission" date="2006-10" db="EMBL/GenBank/DDBJ databases">
        <authorList>
            <person name="Amadeo P."/>
            <person name="Zhao Q."/>
            <person name="Wortman J."/>
            <person name="Fraser-Liggett C."/>
            <person name="Carlton J."/>
        </authorList>
    </citation>
    <scope>NUCLEOTIDE SEQUENCE</scope>
    <source>
        <strain evidence="4">G3</strain>
    </source>
</reference>
<feature type="domain" description="FANCL UBC-like" evidence="3">
    <location>
        <begin position="166"/>
        <end position="261"/>
    </location>
</feature>
<dbReference type="InterPro" id="IPR043898">
    <property type="entry name" value="FANCL_d2"/>
</dbReference>
<evidence type="ECO:0000259" key="3">
    <source>
        <dbReference type="Pfam" id="PF18891"/>
    </source>
</evidence>
<dbReference type="GO" id="GO:0005634">
    <property type="term" value="C:nucleus"/>
    <property type="evidence" value="ECO:0000318"/>
    <property type="project" value="GO_Central"/>
</dbReference>
<organism evidence="4 5">
    <name type="scientific">Trichomonas vaginalis (strain ATCC PRA-98 / G3)</name>
    <dbReference type="NCBI Taxonomy" id="412133"/>
    <lineage>
        <taxon>Eukaryota</taxon>
        <taxon>Metamonada</taxon>
        <taxon>Parabasalia</taxon>
        <taxon>Trichomonadida</taxon>
        <taxon>Trichomonadidae</taxon>
        <taxon>Trichomonas</taxon>
    </lineage>
</organism>
<dbReference type="InterPro" id="IPR026848">
    <property type="entry name" value="Fancl"/>
</dbReference>
<dbReference type="Gene3D" id="3.30.40.10">
    <property type="entry name" value="Zinc/RING finger domain, C3HC4 (zinc finger)"/>
    <property type="match status" value="1"/>
</dbReference>
<evidence type="ECO:0000259" key="1">
    <source>
        <dbReference type="Pfam" id="PF11793"/>
    </source>
</evidence>
<dbReference type="Gene3D" id="3.10.110.10">
    <property type="entry name" value="Ubiquitin Conjugating Enzyme"/>
    <property type="match status" value="1"/>
</dbReference>
<dbReference type="VEuPathDB" id="TrichDB:TVAG_450470"/>
<dbReference type="GO" id="GO:0043240">
    <property type="term" value="C:Fanconi anaemia nuclear complex"/>
    <property type="evidence" value="ECO:0007669"/>
    <property type="project" value="InterPro"/>
</dbReference>
<feature type="domain" description="FANCL C-terminal" evidence="1">
    <location>
        <begin position="268"/>
        <end position="336"/>
    </location>
</feature>
<gene>
    <name evidence="4" type="ORF">TVAG_450470</name>
</gene>
<dbReference type="Pfam" id="PF18891">
    <property type="entry name" value="FANCL_d3"/>
    <property type="match status" value="1"/>
</dbReference>
<name>A2EV24_TRIV3</name>
<dbReference type="GO" id="GO:0061630">
    <property type="term" value="F:ubiquitin protein ligase activity"/>
    <property type="evidence" value="ECO:0000318"/>
    <property type="project" value="GO_Central"/>
</dbReference>
<dbReference type="VEuPathDB" id="TrichDB:TVAGG3_0946070"/>
<dbReference type="InterPro" id="IPR013083">
    <property type="entry name" value="Znf_RING/FYVE/PHD"/>
</dbReference>
<dbReference type="GO" id="GO:0036297">
    <property type="term" value="P:interstrand cross-link repair"/>
    <property type="evidence" value="ECO:0007669"/>
    <property type="project" value="InterPro"/>
</dbReference>
<dbReference type="InParanoid" id="A2EV24"/>
<dbReference type="PANTHER" id="PTHR13206:SF0">
    <property type="entry name" value="E3 UBIQUITIN-PROTEIN LIGASE FANCL"/>
    <property type="match status" value="1"/>
</dbReference>
<dbReference type="GO" id="GO:0006281">
    <property type="term" value="P:DNA repair"/>
    <property type="evidence" value="ECO:0000318"/>
    <property type="project" value="GO_Central"/>
</dbReference>
<protein>
    <recommendedName>
        <fullName evidence="6">RING-type domain-containing protein</fullName>
    </recommendedName>
</protein>
<dbReference type="InterPro" id="IPR043003">
    <property type="entry name" value="FANCL_d3_sf"/>
</dbReference>
<dbReference type="CDD" id="cd23832">
    <property type="entry name" value="DRWD-C_FANCL"/>
    <property type="match status" value="1"/>
</dbReference>
<dbReference type="OrthoDB" id="10263265at2759"/>
<dbReference type="RefSeq" id="XP_001315697.1">
    <property type="nucleotide sequence ID" value="XM_001315662.1"/>
</dbReference>
<dbReference type="InterPro" id="IPR044037">
    <property type="entry name" value="FANCL_d3"/>
</dbReference>
<dbReference type="SMART" id="SM01197">
    <property type="entry name" value="FANCL_C"/>
    <property type="match status" value="1"/>
</dbReference>
<dbReference type="OMA" id="NRPFHAK"/>
<accession>A2EV24</accession>
<evidence type="ECO:0008006" key="6">
    <source>
        <dbReference type="Google" id="ProtNLM"/>
    </source>
</evidence>
<dbReference type="AlphaFoldDB" id="A2EV24"/>
<dbReference type="eggNOG" id="KOG3268">
    <property type="taxonomic scope" value="Eukaryota"/>
</dbReference>
<dbReference type="GO" id="GO:0006513">
    <property type="term" value="P:protein monoubiquitination"/>
    <property type="evidence" value="ECO:0000318"/>
    <property type="project" value="GO_Central"/>
</dbReference>